<sequence length="124" mass="14232">MFELSKQFRFDAAHTLERSIDTESSRRIHGHSYRAEVTVRGRPDPATGMIVDLGLLERSMEDARDALDHRFLDEINDLGPATMENLSRWIWNRLSPELNNLFKVSVYRDSSGDACTYWGEEVAA</sequence>
<reference evidence="10 11" key="1">
    <citation type="submission" date="2024-09" db="EMBL/GenBank/DDBJ databases">
        <authorList>
            <person name="Sun Q."/>
            <person name="Mori K."/>
        </authorList>
    </citation>
    <scope>NUCLEOTIDE SEQUENCE [LARGE SCALE GENOMIC DNA]</scope>
    <source>
        <strain evidence="10 11">CICC 11035S</strain>
    </source>
</reference>
<evidence type="ECO:0000256" key="7">
    <source>
        <dbReference type="ARBA" id="ARBA00023239"/>
    </source>
</evidence>
<dbReference type="PANTHER" id="PTHR12589">
    <property type="entry name" value="PYRUVOYL TETRAHYDROBIOPTERIN SYNTHASE"/>
    <property type="match status" value="1"/>
</dbReference>
<evidence type="ECO:0000256" key="4">
    <source>
        <dbReference type="ARBA" id="ARBA00018141"/>
    </source>
</evidence>
<accession>A0ABV6SEG9</accession>
<comment type="function">
    <text evidence="1">Catalyzes the conversion of 7,8-dihydroneopterin triphosphate (H2NTP) to 6-carboxy-5,6,7,8-tetrahydropterin (CPH4) and acetaldehyde.</text>
</comment>
<dbReference type="EMBL" id="JBHLTM010000090">
    <property type="protein sequence ID" value="MFC0687662.1"/>
    <property type="molecule type" value="Genomic_DNA"/>
</dbReference>
<keyword evidence="9" id="KW-0671">Queuosine biosynthesis</keyword>
<dbReference type="EC" id="4.-.-.-" evidence="9"/>
<comment type="caution">
    <text evidence="10">The sequence shown here is derived from an EMBL/GenBank/DDBJ whole genome shotgun (WGS) entry which is preliminary data.</text>
</comment>
<comment type="similarity">
    <text evidence="3 9">Belongs to the PTPS family. QueD subfamily.</text>
</comment>
<dbReference type="PIRSF" id="PIRSF006113">
    <property type="entry name" value="PTP_synth"/>
    <property type="match status" value="1"/>
</dbReference>
<dbReference type="Proteomes" id="UP001589858">
    <property type="component" value="Unassembled WGS sequence"/>
</dbReference>
<keyword evidence="11" id="KW-1185">Reference proteome</keyword>
<dbReference type="InterPro" id="IPR038418">
    <property type="entry name" value="6-PTP_synth/QueD_sf"/>
</dbReference>
<dbReference type="SUPFAM" id="SSF55620">
    <property type="entry name" value="Tetrahydrobiopterin biosynthesis enzymes-like"/>
    <property type="match status" value="1"/>
</dbReference>
<evidence type="ECO:0000256" key="3">
    <source>
        <dbReference type="ARBA" id="ARBA00008900"/>
    </source>
</evidence>
<evidence type="ECO:0000313" key="11">
    <source>
        <dbReference type="Proteomes" id="UP001589858"/>
    </source>
</evidence>
<comment type="catalytic activity">
    <reaction evidence="8 9">
        <text>7,8-dihydroneopterin 3'-triphosphate + H2O = 6-carboxy-5,6,7,8-tetrahydropterin + triphosphate + acetaldehyde + 2 H(+)</text>
        <dbReference type="Rhea" id="RHEA:27966"/>
        <dbReference type="ChEBI" id="CHEBI:15343"/>
        <dbReference type="ChEBI" id="CHEBI:15377"/>
        <dbReference type="ChEBI" id="CHEBI:15378"/>
        <dbReference type="ChEBI" id="CHEBI:18036"/>
        <dbReference type="ChEBI" id="CHEBI:58462"/>
        <dbReference type="ChEBI" id="CHEBI:61032"/>
        <dbReference type="EC" id="4.1.2.50"/>
    </reaction>
</comment>
<dbReference type="Pfam" id="PF01242">
    <property type="entry name" value="PTPS"/>
    <property type="match status" value="1"/>
</dbReference>
<comment type="cofactor">
    <cofactor evidence="9">
        <name>Zn(2+)</name>
        <dbReference type="ChEBI" id="CHEBI:29105"/>
    </cofactor>
    <text evidence="9">Binds 1 zinc ion per subunit.</text>
</comment>
<dbReference type="RefSeq" id="WP_267222246.1">
    <property type="nucleotide sequence ID" value="NZ_JAPCWC010000014.1"/>
</dbReference>
<evidence type="ECO:0000313" key="10">
    <source>
        <dbReference type="EMBL" id="MFC0687662.1"/>
    </source>
</evidence>
<gene>
    <name evidence="10" type="ORF">ACFFF8_24035</name>
</gene>
<organism evidence="10 11">
    <name type="scientific">Novosphingobium clariflavum</name>
    <dbReference type="NCBI Taxonomy" id="2029884"/>
    <lineage>
        <taxon>Bacteria</taxon>
        <taxon>Pseudomonadati</taxon>
        <taxon>Pseudomonadota</taxon>
        <taxon>Alphaproteobacteria</taxon>
        <taxon>Sphingomonadales</taxon>
        <taxon>Sphingomonadaceae</taxon>
        <taxon>Novosphingobium</taxon>
    </lineage>
</organism>
<evidence type="ECO:0000256" key="1">
    <source>
        <dbReference type="ARBA" id="ARBA00002285"/>
    </source>
</evidence>
<protein>
    <recommendedName>
        <fullName evidence="4 9">6-carboxy-5,6,7,8-tetrahydropterin synthase</fullName>
        <ecNumber evidence="9">4.-.-.-</ecNumber>
    </recommendedName>
</protein>
<keyword evidence="6 9" id="KW-0862">Zinc</keyword>
<evidence type="ECO:0000256" key="2">
    <source>
        <dbReference type="ARBA" id="ARBA00005061"/>
    </source>
</evidence>
<proteinExistence type="inferred from homology"/>
<evidence type="ECO:0000256" key="9">
    <source>
        <dbReference type="PIRNR" id="PIRNR006113"/>
    </source>
</evidence>
<evidence type="ECO:0000256" key="6">
    <source>
        <dbReference type="ARBA" id="ARBA00022833"/>
    </source>
</evidence>
<evidence type="ECO:0000256" key="5">
    <source>
        <dbReference type="ARBA" id="ARBA00022723"/>
    </source>
</evidence>
<evidence type="ECO:0000256" key="8">
    <source>
        <dbReference type="ARBA" id="ARBA00048807"/>
    </source>
</evidence>
<dbReference type="InterPro" id="IPR007115">
    <property type="entry name" value="6-PTP_synth/QueD"/>
</dbReference>
<keyword evidence="7 9" id="KW-0456">Lyase</keyword>
<dbReference type="Gene3D" id="3.30.479.10">
    <property type="entry name" value="6-pyruvoyl tetrahydropterin synthase/QueD"/>
    <property type="match status" value="1"/>
</dbReference>
<dbReference type="PANTHER" id="PTHR12589:SF7">
    <property type="entry name" value="6-PYRUVOYL TETRAHYDROBIOPTERIN SYNTHASE"/>
    <property type="match status" value="1"/>
</dbReference>
<comment type="pathway">
    <text evidence="2 9">Purine metabolism; 7-cyano-7-deazaguanine biosynthesis.</text>
</comment>
<keyword evidence="5 9" id="KW-0479">Metal-binding</keyword>
<name>A0ABV6SEG9_9SPHN</name>